<evidence type="ECO:0000259" key="1">
    <source>
        <dbReference type="Pfam" id="PF00144"/>
    </source>
</evidence>
<dbReference type="EMBL" id="JAHHIF010000098">
    <property type="protein sequence ID" value="MBW4549422.1"/>
    <property type="molecule type" value="Genomic_DNA"/>
</dbReference>
<evidence type="ECO:0000313" key="3">
    <source>
        <dbReference type="Proteomes" id="UP000753908"/>
    </source>
</evidence>
<dbReference type="InterPro" id="IPR050491">
    <property type="entry name" value="AmpC-like"/>
</dbReference>
<feature type="domain" description="Beta-lactamase-related" evidence="1">
    <location>
        <begin position="35"/>
        <end position="296"/>
    </location>
</feature>
<dbReference type="InterPro" id="IPR012338">
    <property type="entry name" value="Beta-lactam/transpept-like"/>
</dbReference>
<dbReference type="InterPro" id="IPR001466">
    <property type="entry name" value="Beta-lactam-related"/>
</dbReference>
<sequence>MNKLFRLILIFLSVLIVITFNINGSANKLDLDDRIDRFITTQMKTHHIPGLAVAITHNNQVLHVKGYSTANNDRPVTAQTQFLIASLSKSFTAIAVMQLVEAGQINLDSPVQTYLPKFTLTDPAIAAKITIRHLLNQVSGLSDVGFPELQVSQATTIRDRITSLSRASPVALPGAQFHYFNPNYEVLAQVVEVVSQQSFSAYLQTHIFTPLQMSRTLNATTSADAFQGATNMAQGHLMGFGLPFAYPEMSGYLSGSSGIVSTAEDMANYLIFQTNSGQFKETKLLSESSVALMHTPPKTIGSSYGISANQNWTDSITKGWAACRRWVLNNLVGYRDLTADVYRCNAGNPQFALLTAMETGDS</sequence>
<dbReference type="Proteomes" id="UP000753908">
    <property type="component" value="Unassembled WGS sequence"/>
</dbReference>
<dbReference type="AlphaFoldDB" id="A0A951PUU5"/>
<gene>
    <name evidence="2" type="ORF">KME25_34220</name>
</gene>
<protein>
    <submittedName>
        <fullName evidence="2">Beta-lactamase family protein</fullName>
    </submittedName>
</protein>
<organism evidence="2 3">
    <name type="scientific">Symplocastrum torsivum CPER-KK1</name>
    <dbReference type="NCBI Taxonomy" id="450513"/>
    <lineage>
        <taxon>Bacteria</taxon>
        <taxon>Bacillati</taxon>
        <taxon>Cyanobacteriota</taxon>
        <taxon>Cyanophyceae</taxon>
        <taxon>Oscillatoriophycideae</taxon>
        <taxon>Oscillatoriales</taxon>
        <taxon>Microcoleaceae</taxon>
        <taxon>Symplocastrum</taxon>
    </lineage>
</organism>
<dbReference type="SUPFAM" id="SSF56601">
    <property type="entry name" value="beta-lactamase/transpeptidase-like"/>
    <property type="match status" value="1"/>
</dbReference>
<evidence type="ECO:0000313" key="2">
    <source>
        <dbReference type="EMBL" id="MBW4549422.1"/>
    </source>
</evidence>
<comment type="caution">
    <text evidence="2">The sequence shown here is derived from an EMBL/GenBank/DDBJ whole genome shotgun (WGS) entry which is preliminary data.</text>
</comment>
<reference evidence="2" key="1">
    <citation type="submission" date="2021-05" db="EMBL/GenBank/DDBJ databases">
        <authorList>
            <person name="Pietrasiak N."/>
            <person name="Ward R."/>
            <person name="Stajich J.E."/>
            <person name="Kurbessoian T."/>
        </authorList>
    </citation>
    <scope>NUCLEOTIDE SEQUENCE</scope>
    <source>
        <strain evidence="2">CPER-KK1</strain>
    </source>
</reference>
<accession>A0A951PUU5</accession>
<dbReference type="PANTHER" id="PTHR46825">
    <property type="entry name" value="D-ALANYL-D-ALANINE-CARBOXYPEPTIDASE/ENDOPEPTIDASE AMPH"/>
    <property type="match status" value="1"/>
</dbReference>
<dbReference type="Gene3D" id="3.40.710.10">
    <property type="entry name" value="DD-peptidase/beta-lactamase superfamily"/>
    <property type="match status" value="1"/>
</dbReference>
<proteinExistence type="predicted"/>
<dbReference type="Pfam" id="PF00144">
    <property type="entry name" value="Beta-lactamase"/>
    <property type="match status" value="1"/>
</dbReference>
<dbReference type="PANTHER" id="PTHR46825:SF9">
    <property type="entry name" value="BETA-LACTAMASE-RELATED DOMAIN-CONTAINING PROTEIN"/>
    <property type="match status" value="1"/>
</dbReference>
<reference evidence="2" key="2">
    <citation type="journal article" date="2022" name="Microbiol. Resour. Announc.">
        <title>Metagenome Sequencing to Explore Phylogenomics of Terrestrial Cyanobacteria.</title>
        <authorList>
            <person name="Ward R.D."/>
            <person name="Stajich J.E."/>
            <person name="Johansen J.R."/>
            <person name="Huntemann M."/>
            <person name="Clum A."/>
            <person name="Foster B."/>
            <person name="Foster B."/>
            <person name="Roux S."/>
            <person name="Palaniappan K."/>
            <person name="Varghese N."/>
            <person name="Mukherjee S."/>
            <person name="Reddy T.B.K."/>
            <person name="Daum C."/>
            <person name="Copeland A."/>
            <person name="Chen I.A."/>
            <person name="Ivanova N.N."/>
            <person name="Kyrpides N.C."/>
            <person name="Shapiro N."/>
            <person name="Eloe-Fadrosh E.A."/>
            <person name="Pietrasiak N."/>
        </authorList>
    </citation>
    <scope>NUCLEOTIDE SEQUENCE</scope>
    <source>
        <strain evidence="2">CPER-KK1</strain>
    </source>
</reference>
<name>A0A951PUU5_9CYAN</name>